<dbReference type="GO" id="GO:0005615">
    <property type="term" value="C:extracellular space"/>
    <property type="evidence" value="ECO:0007669"/>
    <property type="project" value="InterPro"/>
</dbReference>
<dbReference type="InterPro" id="IPR023796">
    <property type="entry name" value="Serpin_dom"/>
</dbReference>
<keyword evidence="4" id="KW-1185">Reference proteome</keyword>
<dbReference type="AlphaFoldDB" id="A0A8C4VRQ5"/>
<evidence type="ECO:0000259" key="2">
    <source>
        <dbReference type="SMART" id="SM00093"/>
    </source>
</evidence>
<dbReference type="GO" id="GO:0004867">
    <property type="term" value="F:serine-type endopeptidase inhibitor activity"/>
    <property type="evidence" value="ECO:0007669"/>
    <property type="project" value="InterPro"/>
</dbReference>
<dbReference type="PANTHER" id="PTHR11461">
    <property type="entry name" value="SERINE PROTEASE INHIBITOR, SERPIN"/>
    <property type="match status" value="1"/>
</dbReference>
<reference evidence="3" key="3">
    <citation type="submission" date="2025-09" db="UniProtKB">
        <authorList>
            <consortium name="Ensembl"/>
        </authorList>
    </citation>
    <scope>IDENTIFICATION</scope>
</reference>
<name>A0A8C4VRQ5_9SAUR</name>
<dbReference type="Gene3D" id="3.30.497.10">
    <property type="entry name" value="Antithrombin, subunit I, domain 2"/>
    <property type="match status" value="1"/>
</dbReference>
<dbReference type="Pfam" id="PF00079">
    <property type="entry name" value="Serpin"/>
    <property type="match status" value="1"/>
</dbReference>
<dbReference type="FunFam" id="3.30.497.10:FF:000001">
    <property type="entry name" value="Serine protease inhibitor"/>
    <property type="match status" value="1"/>
</dbReference>
<evidence type="ECO:0000313" key="4">
    <source>
        <dbReference type="Proteomes" id="UP000694390"/>
    </source>
</evidence>
<dbReference type="CDD" id="cd19956">
    <property type="entry name" value="serpinB"/>
    <property type="match status" value="1"/>
</dbReference>
<dbReference type="PANTHER" id="PTHR11461:SF199">
    <property type="entry name" value="SERPIN B11"/>
    <property type="match status" value="1"/>
</dbReference>
<gene>
    <name evidence="3" type="primary">LOC115646448</name>
</gene>
<dbReference type="InterPro" id="IPR036186">
    <property type="entry name" value="Serpin_sf"/>
</dbReference>
<dbReference type="Proteomes" id="UP000694390">
    <property type="component" value="Chromosome 2"/>
</dbReference>
<protein>
    <submittedName>
        <fullName evidence="3">Serpin B4-like</fullName>
    </submittedName>
</protein>
<dbReference type="InterPro" id="IPR042178">
    <property type="entry name" value="Serpin_sf_1"/>
</dbReference>
<comment type="similarity">
    <text evidence="1">Belongs to the serpin family. Ov-serpin subfamily.</text>
</comment>
<reference evidence="3" key="1">
    <citation type="submission" date="2019-06" db="EMBL/GenBank/DDBJ databases">
        <title>G10K-VGP Goodes thornscrub tortoise genome, primary haplotype.</title>
        <authorList>
            <person name="Murphy B."/>
            <person name="Edwards T."/>
            <person name="Rhie A."/>
            <person name="Koren S."/>
            <person name="Phillippy A."/>
            <person name="Fedrigo O."/>
            <person name="Haase B."/>
            <person name="Mountcastle J."/>
            <person name="Lewin H."/>
            <person name="Damas J."/>
            <person name="Howe K."/>
            <person name="Formenti G."/>
            <person name="Myers G."/>
            <person name="Durbin R."/>
            <person name="Jarvis E.D."/>
        </authorList>
    </citation>
    <scope>NUCLEOTIDE SEQUENCE [LARGE SCALE GENOMIC DNA]</scope>
</reference>
<evidence type="ECO:0000256" key="1">
    <source>
        <dbReference type="ARBA" id="ARBA00006426"/>
    </source>
</evidence>
<dbReference type="RefSeq" id="XP_030408138.1">
    <property type="nucleotide sequence ID" value="XM_030552278.1"/>
</dbReference>
<dbReference type="InterPro" id="IPR042185">
    <property type="entry name" value="Serpin_sf_2"/>
</dbReference>
<sequence>MSSISEATTKFCLDLFKALNEDYPSENIIHSPLSISAALGMVLLGARGDTAAQIQKVLRFTELRENENPGTGRSSEATSDVPGDQCDIPGGIHSQFNDIFSAINKPTTCYELANANRLYGEKTFNFLQQYLSCIQKLYQAELKPSDFRNAAEETRKQINLWVETFTKGKIKDLFVQDSLSADTVLVLVNAVYFKGQWAVEFKKENTKERPFQINKTTSKPVQMMYHQGTYKIATIEEHHSQVLELPYKGGDLSMYILLPKDYMGLTQLEKELTYEKLSTWISPNHLKEDEVEVALPRFKIETTAQLNKYLKALGMTDVFHQRVSDLSGMAEVGRLFVSHIVHKAYIEVNEEGTVAAAATGIGISTTSLRIPVQFVADHPFLFFIRHQKTKCILFYGRFSSP</sequence>
<dbReference type="PROSITE" id="PS00284">
    <property type="entry name" value="SERPIN"/>
    <property type="match status" value="1"/>
</dbReference>
<dbReference type="SMART" id="SM00093">
    <property type="entry name" value="SERPIN"/>
    <property type="match status" value="1"/>
</dbReference>
<dbReference type="GeneTree" id="ENSGT00940000154520"/>
<dbReference type="OrthoDB" id="671595at2759"/>
<dbReference type="InterPro" id="IPR023795">
    <property type="entry name" value="Serpin_CS"/>
</dbReference>
<dbReference type="FunFam" id="2.30.39.10:FF:000001">
    <property type="entry name" value="Serpin family B member 2"/>
    <property type="match status" value="1"/>
</dbReference>
<dbReference type="SUPFAM" id="SSF56574">
    <property type="entry name" value="Serpins"/>
    <property type="match status" value="1"/>
</dbReference>
<dbReference type="Ensembl" id="ENSGEVT00005006648.1">
    <property type="protein sequence ID" value="ENSGEVP00005006360.1"/>
    <property type="gene ID" value="ENSGEVG00005004529.1"/>
</dbReference>
<accession>A0A8C4VRQ5</accession>
<reference evidence="3" key="2">
    <citation type="submission" date="2025-08" db="UniProtKB">
        <authorList>
            <consortium name="Ensembl"/>
        </authorList>
    </citation>
    <scope>IDENTIFICATION</scope>
</reference>
<proteinExistence type="inferred from homology"/>
<dbReference type="InterPro" id="IPR000215">
    <property type="entry name" value="Serpin_fam"/>
</dbReference>
<evidence type="ECO:0000313" key="3">
    <source>
        <dbReference type="Ensembl" id="ENSGEVP00005006360.1"/>
    </source>
</evidence>
<organism evidence="3 4">
    <name type="scientific">Gopherus evgoodei</name>
    <name type="common">Goodes thornscrub tortoise</name>
    <dbReference type="NCBI Taxonomy" id="1825980"/>
    <lineage>
        <taxon>Eukaryota</taxon>
        <taxon>Metazoa</taxon>
        <taxon>Chordata</taxon>
        <taxon>Craniata</taxon>
        <taxon>Vertebrata</taxon>
        <taxon>Euteleostomi</taxon>
        <taxon>Archelosauria</taxon>
        <taxon>Testudinata</taxon>
        <taxon>Testudines</taxon>
        <taxon>Cryptodira</taxon>
        <taxon>Durocryptodira</taxon>
        <taxon>Testudinoidea</taxon>
        <taxon>Testudinidae</taxon>
        <taxon>Gopherus</taxon>
    </lineage>
</organism>
<feature type="domain" description="Serpin" evidence="2">
    <location>
        <begin position="13"/>
        <end position="401"/>
    </location>
</feature>
<dbReference type="GeneID" id="115646448"/>
<dbReference type="Gene3D" id="2.30.39.10">
    <property type="entry name" value="Alpha-1-antitrypsin, domain 1"/>
    <property type="match status" value="1"/>
</dbReference>